<dbReference type="AlphaFoldDB" id="A0A964DYG5"/>
<reference evidence="2" key="1">
    <citation type="journal article" date="2021" name="Microorganisms">
        <title>Acidisoma silvae sp. nov. and Acidisomacellulosilytica sp. nov., Two Acidophilic Bacteria Isolated from Decaying Wood, Hydrolyzing Cellulose and Producing Poly-3-hydroxybutyrate.</title>
        <authorList>
            <person name="Mieszkin S."/>
            <person name="Pouder E."/>
            <person name="Uroz S."/>
            <person name="Simon-Colin C."/>
            <person name="Alain K."/>
        </authorList>
    </citation>
    <scope>NUCLEOTIDE SEQUENCE</scope>
    <source>
        <strain evidence="2">HW T2.11</strain>
    </source>
</reference>
<evidence type="ECO:0000313" key="2">
    <source>
        <dbReference type="EMBL" id="MCB8874713.1"/>
    </source>
</evidence>
<keyword evidence="1" id="KW-0812">Transmembrane</keyword>
<dbReference type="PROSITE" id="PS51257">
    <property type="entry name" value="PROKAR_LIPOPROTEIN"/>
    <property type="match status" value="1"/>
</dbReference>
<proteinExistence type="predicted"/>
<evidence type="ECO:0000256" key="1">
    <source>
        <dbReference type="SAM" id="Phobius"/>
    </source>
</evidence>
<keyword evidence="1" id="KW-0472">Membrane</keyword>
<accession>A0A964DYG5</accession>
<dbReference type="Proteomes" id="UP000708298">
    <property type="component" value="Unassembled WGS sequence"/>
</dbReference>
<sequence length="49" mass="5041">MSKSTLIRLGAGALIALALGGCYYPYGPGGYYGGGWGGGYGGPHYGYYR</sequence>
<evidence type="ECO:0008006" key="4">
    <source>
        <dbReference type="Google" id="ProtNLM"/>
    </source>
</evidence>
<keyword evidence="1" id="KW-1133">Transmembrane helix</keyword>
<comment type="caution">
    <text evidence="2">The sequence shown here is derived from an EMBL/GenBank/DDBJ whole genome shotgun (WGS) entry which is preliminary data.</text>
</comment>
<keyword evidence="3" id="KW-1185">Reference proteome</keyword>
<dbReference type="EMBL" id="JAESVB010000002">
    <property type="protein sequence ID" value="MCB8874713.1"/>
    <property type="molecule type" value="Genomic_DNA"/>
</dbReference>
<evidence type="ECO:0000313" key="3">
    <source>
        <dbReference type="Proteomes" id="UP000708298"/>
    </source>
</evidence>
<gene>
    <name evidence="2" type="ORF">ASILVAE211_05915</name>
</gene>
<reference evidence="2" key="2">
    <citation type="submission" date="2021-01" db="EMBL/GenBank/DDBJ databases">
        <authorList>
            <person name="Mieszkin S."/>
            <person name="Pouder E."/>
            <person name="Alain K."/>
        </authorList>
    </citation>
    <scope>NUCLEOTIDE SEQUENCE</scope>
    <source>
        <strain evidence="2">HW T2.11</strain>
    </source>
</reference>
<dbReference type="RefSeq" id="WP_227320378.1">
    <property type="nucleotide sequence ID" value="NZ_JAESVB010000002.1"/>
</dbReference>
<feature type="transmembrane region" description="Helical" evidence="1">
    <location>
        <begin position="7"/>
        <end position="26"/>
    </location>
</feature>
<organism evidence="2 3">
    <name type="scientific">Acidisoma silvae</name>
    <dbReference type="NCBI Taxonomy" id="2802396"/>
    <lineage>
        <taxon>Bacteria</taxon>
        <taxon>Pseudomonadati</taxon>
        <taxon>Pseudomonadota</taxon>
        <taxon>Alphaproteobacteria</taxon>
        <taxon>Acetobacterales</taxon>
        <taxon>Acidocellaceae</taxon>
        <taxon>Acidisoma</taxon>
    </lineage>
</organism>
<protein>
    <recommendedName>
        <fullName evidence="4">Lipoprotein</fullName>
    </recommendedName>
</protein>
<name>A0A964DYG5_9PROT</name>